<dbReference type="Gene3D" id="3.30.70.100">
    <property type="match status" value="1"/>
</dbReference>
<evidence type="ECO:0000259" key="11">
    <source>
        <dbReference type="Pfam" id="PF21082"/>
    </source>
</evidence>
<accession>K2MU40</accession>
<keyword evidence="3" id="KW-1003">Cell membrane</keyword>
<feature type="transmembrane region" description="Helical" evidence="8">
    <location>
        <begin position="358"/>
        <end position="380"/>
    </location>
</feature>
<dbReference type="GO" id="GO:0008381">
    <property type="term" value="F:mechanosensitive monoatomic ion channel activity"/>
    <property type="evidence" value="ECO:0007669"/>
    <property type="project" value="UniProtKB-ARBA"/>
</dbReference>
<keyword evidence="4 8" id="KW-0812">Transmembrane</keyword>
<evidence type="ECO:0000256" key="5">
    <source>
        <dbReference type="ARBA" id="ARBA00022989"/>
    </source>
</evidence>
<dbReference type="SUPFAM" id="SSF82861">
    <property type="entry name" value="Mechanosensitive channel protein MscS (YggB), transmembrane region"/>
    <property type="match status" value="1"/>
</dbReference>
<dbReference type="SUPFAM" id="SSF50182">
    <property type="entry name" value="Sm-like ribonucleoproteins"/>
    <property type="match status" value="1"/>
</dbReference>
<dbReference type="PATRIC" id="fig|391937.3.peg.218"/>
<proteinExistence type="inferred from homology"/>
<keyword evidence="6 8" id="KW-0472">Membrane</keyword>
<dbReference type="EMBL" id="AMRM01000001">
    <property type="protein sequence ID" value="EKF20922.1"/>
    <property type="molecule type" value="Genomic_DNA"/>
</dbReference>
<dbReference type="PROSITE" id="PS01246">
    <property type="entry name" value="UPF0003"/>
    <property type="match status" value="1"/>
</dbReference>
<feature type="transmembrane region" description="Helical" evidence="8">
    <location>
        <begin position="524"/>
        <end position="549"/>
    </location>
</feature>
<comment type="similarity">
    <text evidence="2">Belongs to the MscS (TC 1.A.23) family.</text>
</comment>
<dbReference type="Proteomes" id="UP000006786">
    <property type="component" value="Unassembled WGS sequence"/>
</dbReference>
<dbReference type="Gene3D" id="2.30.30.60">
    <property type="match status" value="1"/>
</dbReference>
<dbReference type="Gene3D" id="1.10.287.1260">
    <property type="match status" value="1"/>
</dbReference>
<evidence type="ECO:0000259" key="10">
    <source>
        <dbReference type="Pfam" id="PF00924"/>
    </source>
</evidence>
<name>K2MU40_9HYPH</name>
<feature type="compositionally biased region" description="Low complexity" evidence="7">
    <location>
        <begin position="794"/>
        <end position="809"/>
    </location>
</feature>
<dbReference type="RefSeq" id="WP_008593202.1">
    <property type="nucleotide sequence ID" value="NZ_AMRM01000001.1"/>
</dbReference>
<evidence type="ECO:0000256" key="8">
    <source>
        <dbReference type="SAM" id="Phobius"/>
    </source>
</evidence>
<dbReference type="OrthoDB" id="9799209at2"/>
<feature type="transmembrane region" description="Helical" evidence="8">
    <location>
        <begin position="599"/>
        <end position="627"/>
    </location>
</feature>
<evidence type="ECO:0000256" key="7">
    <source>
        <dbReference type="SAM" id="MobiDB-lite"/>
    </source>
</evidence>
<keyword evidence="13" id="KW-1185">Reference proteome</keyword>
<feature type="compositionally biased region" description="Basic residues" evidence="7">
    <location>
        <begin position="810"/>
        <end position="821"/>
    </location>
</feature>
<feature type="transmembrane region" description="Helical" evidence="8">
    <location>
        <begin position="209"/>
        <end position="231"/>
    </location>
</feature>
<gene>
    <name evidence="12" type="ORF">NA2_01050</name>
</gene>
<dbReference type="Pfam" id="PF21082">
    <property type="entry name" value="MS_channel_3rd"/>
    <property type="match status" value="1"/>
</dbReference>
<feature type="transmembrane region" description="Helical" evidence="8">
    <location>
        <begin position="327"/>
        <end position="346"/>
    </location>
</feature>
<dbReference type="PANTHER" id="PTHR30347">
    <property type="entry name" value="POTASSIUM CHANNEL RELATED"/>
    <property type="match status" value="1"/>
</dbReference>
<feature type="transmembrane region" description="Helical" evidence="8">
    <location>
        <begin position="401"/>
        <end position="421"/>
    </location>
</feature>
<organism evidence="12 13">
    <name type="scientific">Nitratireductor pacificus pht-3B</name>
    <dbReference type="NCBI Taxonomy" id="391937"/>
    <lineage>
        <taxon>Bacteria</taxon>
        <taxon>Pseudomonadati</taxon>
        <taxon>Pseudomonadota</taxon>
        <taxon>Alphaproteobacteria</taxon>
        <taxon>Hyphomicrobiales</taxon>
        <taxon>Phyllobacteriaceae</taxon>
        <taxon>Nitratireductor</taxon>
    </lineage>
</organism>
<dbReference type="InterPro" id="IPR049278">
    <property type="entry name" value="MS_channel_C"/>
</dbReference>
<dbReference type="InterPro" id="IPR023408">
    <property type="entry name" value="MscS_beta-dom_sf"/>
</dbReference>
<evidence type="ECO:0000256" key="1">
    <source>
        <dbReference type="ARBA" id="ARBA00004651"/>
    </source>
</evidence>
<dbReference type="InterPro" id="IPR006685">
    <property type="entry name" value="MscS_channel_2nd"/>
</dbReference>
<comment type="caution">
    <text evidence="12">The sequence shown here is derived from an EMBL/GenBank/DDBJ whole genome shotgun (WGS) entry which is preliminary data.</text>
</comment>
<dbReference type="InterPro" id="IPR011014">
    <property type="entry name" value="MscS_channel_TM-2"/>
</dbReference>
<protein>
    <submittedName>
        <fullName evidence="12">Mechanosensitive ion channel MscS</fullName>
    </submittedName>
</protein>
<feature type="transmembrane region" description="Helical" evidence="8">
    <location>
        <begin position="285"/>
        <end position="306"/>
    </location>
</feature>
<feature type="transmembrane region" description="Helical" evidence="8">
    <location>
        <begin position="570"/>
        <end position="593"/>
    </location>
</feature>
<evidence type="ECO:0000256" key="2">
    <source>
        <dbReference type="ARBA" id="ARBA00008017"/>
    </source>
</evidence>
<dbReference type="eggNOG" id="COG3264">
    <property type="taxonomic scope" value="Bacteria"/>
</dbReference>
<reference evidence="12 13" key="1">
    <citation type="journal article" date="2012" name="J. Bacteriol.">
        <title>Genome Sequence of Nitratireductor pacificus Type Strain pht-3B.</title>
        <authorList>
            <person name="Lai Q."/>
            <person name="Li G."/>
            <person name="Shao Z."/>
        </authorList>
    </citation>
    <scope>NUCLEOTIDE SEQUENCE [LARGE SCALE GENOMIC DNA]</scope>
    <source>
        <strain evidence="13">pht-3B</strain>
    </source>
</reference>
<dbReference type="InterPro" id="IPR006686">
    <property type="entry name" value="MscS_channel_CS"/>
</dbReference>
<feature type="domain" description="Mechanosensitive ion channel MscS C-terminal" evidence="11">
    <location>
        <begin position="690"/>
        <end position="772"/>
    </location>
</feature>
<evidence type="ECO:0000256" key="9">
    <source>
        <dbReference type="SAM" id="SignalP"/>
    </source>
</evidence>
<dbReference type="AlphaFoldDB" id="K2MU40"/>
<evidence type="ECO:0000313" key="12">
    <source>
        <dbReference type="EMBL" id="EKF20922.1"/>
    </source>
</evidence>
<feature type="transmembrane region" description="Helical" evidence="8">
    <location>
        <begin position="477"/>
        <end position="504"/>
    </location>
</feature>
<evidence type="ECO:0000256" key="3">
    <source>
        <dbReference type="ARBA" id="ARBA00022475"/>
    </source>
</evidence>
<dbReference type="Pfam" id="PF00924">
    <property type="entry name" value="MS_channel_2nd"/>
    <property type="match status" value="1"/>
</dbReference>
<comment type="subcellular location">
    <subcellularLocation>
        <location evidence="1">Cell membrane</location>
        <topology evidence="1">Multi-pass membrane protein</topology>
    </subcellularLocation>
</comment>
<dbReference type="GO" id="GO:0005886">
    <property type="term" value="C:plasma membrane"/>
    <property type="evidence" value="ECO:0007669"/>
    <property type="project" value="UniProtKB-SubCell"/>
</dbReference>
<evidence type="ECO:0000313" key="13">
    <source>
        <dbReference type="Proteomes" id="UP000006786"/>
    </source>
</evidence>
<feature type="region of interest" description="Disordered" evidence="7">
    <location>
        <begin position="790"/>
        <end position="821"/>
    </location>
</feature>
<feature type="transmembrane region" description="Helical" evidence="8">
    <location>
        <begin position="433"/>
        <end position="456"/>
    </location>
</feature>
<feature type="transmembrane region" description="Helical" evidence="8">
    <location>
        <begin position="252"/>
        <end position="273"/>
    </location>
</feature>
<keyword evidence="9" id="KW-0732">Signal</keyword>
<feature type="chain" id="PRO_5003863903" evidence="9">
    <location>
        <begin position="31"/>
        <end position="821"/>
    </location>
</feature>
<feature type="domain" description="Mechanosensitive ion channel MscS" evidence="10">
    <location>
        <begin position="615"/>
        <end position="682"/>
    </location>
</feature>
<dbReference type="InterPro" id="IPR011066">
    <property type="entry name" value="MscS_channel_C_sf"/>
</dbReference>
<dbReference type="InterPro" id="IPR052702">
    <property type="entry name" value="MscS-like_channel"/>
</dbReference>
<feature type="signal peptide" evidence="9">
    <location>
        <begin position="1"/>
        <end position="30"/>
    </location>
</feature>
<evidence type="ECO:0000256" key="4">
    <source>
        <dbReference type="ARBA" id="ARBA00022692"/>
    </source>
</evidence>
<evidence type="ECO:0000256" key="6">
    <source>
        <dbReference type="ARBA" id="ARBA00023136"/>
    </source>
</evidence>
<sequence length="821" mass="90301">MRAQFLSSRFRSRLALAAFLLVAWAVPALGQGTESLLDSQRRQIANVERMVDTLDKQVDDQSTDDAKLVEVRVELERLARAIFDASLAFRPRLSEINTRLEQLGAARGEGEPAEPDEVSRERTRLLDEKASFNVLIGEAERLSVRISGVIDEIAQLRRDLFTRTLSRRYDISAALNTNVAGEFAAEMTRIYRVVSSWVSFTVQYRLKPLLLATFLALVAALCLLVGGRRLFGDFMKPDPTQEAPTYLGRLSVALFSTLIPSASFAMLLASAYYFLDYFRLLRTDIAPLLFALFSVVVLVFFVYRLAYSILAPRMANWRLLPVHSQAARRLVALAGLTAALTGFDYFMNSVYELFGSPLSLTVATSLLGTMGVGLLILLIGNVKPFSDEEGQAKPWPTKFRYLLFAIGFAIIVSAILGYIGFARFLSQQVVVTGAILATMYIGVLTAGAVASEGAFAKSWLARRLERYSPFDETTLDQLGLVTGMVINVMVVLIGLPLILLQWGFRWADLTAWGYRIAGQIQIGSLSFSIIGILTGILVFVLGYFFTRWFQAWLDGSVMSRSRMDSGVRNSIRTGVGYVGLVIAALIGVSAAGINLSNLALVAGALSLGIGFGLQNIVSNFVSGLILLAERPFKAGDWIVAGGVSGTVRKISVRATEIETFQRQTVILPNSELINAAVGNWTHKNKLGRMELPVGVAYGSDVRRVHQILMEIATGHPLVLKNPEPFVLFAGFGESSLDFEIRVYLSDILTQLSVQNDIRFAIVDAFAAEGIEIPFPQRDLHVRTVVNQPVQVPQEATSSESEAADDPAAATKRRRRRKLDPE</sequence>
<dbReference type="STRING" id="391937.NA2_01050"/>
<dbReference type="SUPFAM" id="SSF82689">
    <property type="entry name" value="Mechanosensitive channel protein MscS (YggB), C-terminal domain"/>
    <property type="match status" value="1"/>
</dbReference>
<dbReference type="InterPro" id="IPR010920">
    <property type="entry name" value="LSM_dom_sf"/>
</dbReference>
<keyword evidence="5 8" id="KW-1133">Transmembrane helix</keyword>
<dbReference type="PANTHER" id="PTHR30347:SF1">
    <property type="entry name" value="MECHANOSENSITIVE CHANNEL MSCK"/>
    <property type="match status" value="1"/>
</dbReference>